<comment type="caution">
    <text evidence="8">The sequence shown here is derived from an EMBL/GenBank/DDBJ whole genome shotgun (WGS) entry which is preliminary data.</text>
</comment>
<dbReference type="PRINTS" id="PR00404">
    <property type="entry name" value="MADSDOMAIN"/>
</dbReference>
<evidence type="ECO:0000256" key="2">
    <source>
        <dbReference type="ARBA" id="ARBA00023015"/>
    </source>
</evidence>
<evidence type="ECO:0000313" key="8">
    <source>
        <dbReference type="EMBL" id="KAJ7968899.1"/>
    </source>
</evidence>
<keyword evidence="5" id="KW-0539">Nucleus</keyword>
<proteinExistence type="predicted"/>
<feature type="domain" description="MADS-box" evidence="7">
    <location>
        <begin position="8"/>
        <end position="68"/>
    </location>
</feature>
<dbReference type="GO" id="GO:0000978">
    <property type="term" value="F:RNA polymerase II cis-regulatory region sequence-specific DNA binding"/>
    <property type="evidence" value="ECO:0007669"/>
    <property type="project" value="TreeGrafter"/>
</dbReference>
<dbReference type="Proteomes" id="UP001163823">
    <property type="component" value="Chromosome 5"/>
</dbReference>
<dbReference type="SUPFAM" id="SSF55455">
    <property type="entry name" value="SRF-like"/>
    <property type="match status" value="1"/>
</dbReference>
<dbReference type="Pfam" id="PF00319">
    <property type="entry name" value="SRF-TF"/>
    <property type="match status" value="1"/>
</dbReference>
<dbReference type="FunFam" id="3.40.1810.10:FF:000006">
    <property type="entry name" value="Agamous-like MADS-box protein AGL62"/>
    <property type="match status" value="1"/>
</dbReference>
<keyword evidence="9" id="KW-1185">Reference proteome</keyword>
<dbReference type="Gene3D" id="3.40.1810.10">
    <property type="entry name" value="Transcription factor, MADS-box"/>
    <property type="match status" value="1"/>
</dbReference>
<keyword evidence="4" id="KW-0804">Transcription</keyword>
<comment type="subcellular location">
    <subcellularLocation>
        <location evidence="1">Nucleus</location>
    </subcellularLocation>
</comment>
<dbReference type="EMBL" id="JARAOO010000005">
    <property type="protein sequence ID" value="KAJ7968899.1"/>
    <property type="molecule type" value="Genomic_DNA"/>
</dbReference>
<evidence type="ECO:0000256" key="5">
    <source>
        <dbReference type="ARBA" id="ARBA00023242"/>
    </source>
</evidence>
<dbReference type="InterPro" id="IPR036879">
    <property type="entry name" value="TF_MADSbox_sf"/>
</dbReference>
<accession>A0AAD7M2T2</accession>
<evidence type="ECO:0000256" key="4">
    <source>
        <dbReference type="ARBA" id="ARBA00023163"/>
    </source>
</evidence>
<dbReference type="PANTHER" id="PTHR11945:SF725">
    <property type="entry name" value="AGAMOUS-LIKE 58-RELATED"/>
    <property type="match status" value="1"/>
</dbReference>
<evidence type="ECO:0000256" key="1">
    <source>
        <dbReference type="ARBA" id="ARBA00004123"/>
    </source>
</evidence>
<feature type="coiled-coil region" evidence="6">
    <location>
        <begin position="99"/>
        <end position="133"/>
    </location>
</feature>
<dbReference type="KEGG" id="qsa:O6P43_012933"/>
<organism evidence="8 9">
    <name type="scientific">Quillaja saponaria</name>
    <name type="common">Soap bark tree</name>
    <dbReference type="NCBI Taxonomy" id="32244"/>
    <lineage>
        <taxon>Eukaryota</taxon>
        <taxon>Viridiplantae</taxon>
        <taxon>Streptophyta</taxon>
        <taxon>Embryophyta</taxon>
        <taxon>Tracheophyta</taxon>
        <taxon>Spermatophyta</taxon>
        <taxon>Magnoliopsida</taxon>
        <taxon>eudicotyledons</taxon>
        <taxon>Gunneridae</taxon>
        <taxon>Pentapetalae</taxon>
        <taxon>rosids</taxon>
        <taxon>fabids</taxon>
        <taxon>Fabales</taxon>
        <taxon>Quillajaceae</taxon>
        <taxon>Quillaja</taxon>
    </lineage>
</organism>
<gene>
    <name evidence="8" type="ORF">O6P43_012933</name>
</gene>
<evidence type="ECO:0000259" key="7">
    <source>
        <dbReference type="PROSITE" id="PS50066"/>
    </source>
</evidence>
<dbReference type="GO" id="GO:0005634">
    <property type="term" value="C:nucleus"/>
    <property type="evidence" value="ECO:0007669"/>
    <property type="project" value="UniProtKB-SubCell"/>
</dbReference>
<reference evidence="8" key="1">
    <citation type="journal article" date="2023" name="Science">
        <title>Elucidation of the pathway for biosynthesis of saponin adjuvants from the soapbark tree.</title>
        <authorList>
            <person name="Reed J."/>
            <person name="Orme A."/>
            <person name="El-Demerdash A."/>
            <person name="Owen C."/>
            <person name="Martin L.B.B."/>
            <person name="Misra R.C."/>
            <person name="Kikuchi S."/>
            <person name="Rejzek M."/>
            <person name="Martin A.C."/>
            <person name="Harkess A."/>
            <person name="Leebens-Mack J."/>
            <person name="Louveau T."/>
            <person name="Stephenson M.J."/>
            <person name="Osbourn A."/>
        </authorList>
    </citation>
    <scope>NUCLEOTIDE SEQUENCE</scope>
    <source>
        <strain evidence="8">S10</strain>
    </source>
</reference>
<protein>
    <submittedName>
        <fullName evidence="8">Mads box protein</fullName>
    </submittedName>
</protein>
<dbReference type="InterPro" id="IPR002100">
    <property type="entry name" value="TF_MADSbox"/>
</dbReference>
<dbReference type="AlphaFoldDB" id="A0AAD7M2T2"/>
<dbReference type="SMART" id="SM00432">
    <property type="entry name" value="MADS"/>
    <property type="match status" value="1"/>
</dbReference>
<dbReference type="PROSITE" id="PS50066">
    <property type="entry name" value="MADS_BOX_2"/>
    <property type="match status" value="1"/>
</dbReference>
<sequence>MEGGKKTKGKQKIEIKKIEKHDDLLVTFVKRRSGIYKKANELVTLCGAEVAFVAFSPSGKPFSFAHPSLESVANHFLNQIFPEGDNTHPLFETHDQSKIDELTKEYNELVDKLQAEKEKEKELKQLAKERDRKGWWETPLEDLSYPELKQLEASFIGLYNNLANQLNEAAGGASSVASPSRNHS</sequence>
<evidence type="ECO:0000256" key="6">
    <source>
        <dbReference type="SAM" id="Coils"/>
    </source>
</evidence>
<name>A0AAD7M2T2_QUISA</name>
<evidence type="ECO:0000313" key="9">
    <source>
        <dbReference type="Proteomes" id="UP001163823"/>
    </source>
</evidence>
<dbReference type="GO" id="GO:0046983">
    <property type="term" value="F:protein dimerization activity"/>
    <property type="evidence" value="ECO:0007669"/>
    <property type="project" value="InterPro"/>
</dbReference>
<keyword evidence="6" id="KW-0175">Coiled coil</keyword>
<dbReference type="PANTHER" id="PTHR11945">
    <property type="entry name" value="MADS BOX PROTEIN"/>
    <property type="match status" value="1"/>
</dbReference>
<keyword evidence="2" id="KW-0805">Transcription regulation</keyword>
<evidence type="ECO:0000256" key="3">
    <source>
        <dbReference type="ARBA" id="ARBA00023125"/>
    </source>
</evidence>
<dbReference type="GO" id="GO:0000981">
    <property type="term" value="F:DNA-binding transcription factor activity, RNA polymerase II-specific"/>
    <property type="evidence" value="ECO:0007669"/>
    <property type="project" value="TreeGrafter"/>
</dbReference>
<keyword evidence="3" id="KW-0238">DNA-binding</keyword>